<evidence type="ECO:0000256" key="8">
    <source>
        <dbReference type="ARBA" id="ARBA00022450"/>
    </source>
</evidence>
<dbReference type="GO" id="GO:0016297">
    <property type="term" value="F:fatty acyl-[ACP] hydrolase activity"/>
    <property type="evidence" value="ECO:0007669"/>
    <property type="project" value="UniProtKB-EC"/>
</dbReference>
<comment type="catalytic activity">
    <reaction evidence="60">
        <text>3-oxooctanoyl-[ACP] + NADPH + H(+) = (3R)-hydroxyoctanoyl-[ACP] + NADP(+)</text>
        <dbReference type="Rhea" id="RHEA:41840"/>
        <dbReference type="Rhea" id="RHEA-COMP:9633"/>
        <dbReference type="Rhea" id="RHEA-COMP:9634"/>
        <dbReference type="ChEBI" id="CHEBI:15378"/>
        <dbReference type="ChEBI" id="CHEBI:57783"/>
        <dbReference type="ChEBI" id="CHEBI:58349"/>
        <dbReference type="ChEBI" id="CHEBI:78460"/>
        <dbReference type="ChEBI" id="CHEBI:78461"/>
    </reaction>
    <physiologicalReaction direction="left-to-right" evidence="60">
        <dbReference type="Rhea" id="RHEA:41841"/>
    </physiologicalReaction>
</comment>
<comment type="catalytic activity">
    <reaction evidence="33">
        <text>acetyl-CoA + n malonyl-CoA + 2n NADPH + 2n H(+) = a long-chain fatty acid + (n+1) CoA + n CO2 + 2n NADP(+).</text>
        <dbReference type="EC" id="2.3.1.85"/>
    </reaction>
</comment>
<dbReference type="InterPro" id="IPR001031">
    <property type="entry name" value="Thioesterase"/>
</dbReference>
<evidence type="ECO:0000256" key="22">
    <source>
        <dbReference type="ARBA" id="ARBA00023268"/>
    </source>
</evidence>
<evidence type="ECO:0000256" key="48">
    <source>
        <dbReference type="ARBA" id="ARBA00048420"/>
    </source>
</evidence>
<dbReference type="GO" id="GO:0004315">
    <property type="term" value="F:3-oxoacyl-[acyl-carrier-protein] synthase activity"/>
    <property type="evidence" value="ECO:0007669"/>
    <property type="project" value="UniProtKB-EC"/>
</dbReference>
<keyword evidence="19" id="KW-0520">NAD</keyword>
<dbReference type="CDD" id="cd00833">
    <property type="entry name" value="PKS"/>
    <property type="match status" value="1"/>
</dbReference>
<evidence type="ECO:0000256" key="17">
    <source>
        <dbReference type="ARBA" id="ARBA00022990"/>
    </source>
</evidence>
<comment type="catalytic activity">
    <reaction evidence="36">
        <text>a (3R)-hydroxyacyl-[ACP] + NADP(+) = a 3-oxoacyl-[ACP] + NADPH + H(+)</text>
        <dbReference type="Rhea" id="RHEA:17397"/>
        <dbReference type="Rhea" id="RHEA-COMP:9916"/>
        <dbReference type="Rhea" id="RHEA-COMP:9945"/>
        <dbReference type="ChEBI" id="CHEBI:15378"/>
        <dbReference type="ChEBI" id="CHEBI:57783"/>
        <dbReference type="ChEBI" id="CHEBI:58349"/>
        <dbReference type="ChEBI" id="CHEBI:78776"/>
        <dbReference type="ChEBI" id="CHEBI:78827"/>
        <dbReference type="EC" id="1.1.1.100"/>
    </reaction>
    <physiologicalReaction direction="right-to-left" evidence="36">
        <dbReference type="Rhea" id="RHEA:17399"/>
    </physiologicalReaction>
</comment>
<evidence type="ECO:0000256" key="58">
    <source>
        <dbReference type="ARBA" id="ARBA00049263"/>
    </source>
</evidence>
<comment type="catalytic activity">
    <reaction evidence="39">
        <text>(2E)-butenoyl-[ACP] + NADPH + H(+) = butanoyl-[ACP] + NADP(+)</text>
        <dbReference type="Rhea" id="RHEA:41812"/>
        <dbReference type="Rhea" id="RHEA-COMP:9627"/>
        <dbReference type="Rhea" id="RHEA-COMP:9628"/>
        <dbReference type="ChEBI" id="CHEBI:15378"/>
        <dbReference type="ChEBI" id="CHEBI:57783"/>
        <dbReference type="ChEBI" id="CHEBI:58349"/>
        <dbReference type="ChEBI" id="CHEBI:78453"/>
        <dbReference type="ChEBI" id="CHEBI:78454"/>
    </reaction>
    <physiologicalReaction direction="left-to-right" evidence="39">
        <dbReference type="Rhea" id="RHEA:41813"/>
    </physiologicalReaction>
</comment>
<reference evidence="69" key="1">
    <citation type="submission" date="2025-08" db="UniProtKB">
        <authorList>
            <consortium name="RefSeq"/>
        </authorList>
    </citation>
    <scope>IDENTIFICATION</scope>
    <source>
        <strain evidence="69">Airmid</strain>
    </source>
</reference>
<dbReference type="InterPro" id="IPR036736">
    <property type="entry name" value="ACP-like_sf"/>
</dbReference>
<dbReference type="EC" id="2.3.1.41" evidence="6"/>
<dbReference type="CDD" id="cd05195">
    <property type="entry name" value="enoyl_red"/>
    <property type="match status" value="1"/>
</dbReference>
<evidence type="ECO:0000256" key="12">
    <source>
        <dbReference type="ARBA" id="ARBA00022799"/>
    </source>
</evidence>
<dbReference type="GO" id="GO:0031177">
    <property type="term" value="F:phosphopantetheine binding"/>
    <property type="evidence" value="ECO:0007669"/>
    <property type="project" value="InterPro"/>
</dbReference>
<dbReference type="InterPro" id="IPR057326">
    <property type="entry name" value="KR_dom"/>
</dbReference>
<evidence type="ECO:0000256" key="20">
    <source>
        <dbReference type="ARBA" id="ARBA00023098"/>
    </source>
</evidence>
<dbReference type="Pfam" id="PF02801">
    <property type="entry name" value="Ketoacyl-synt_C"/>
    <property type="match status" value="1"/>
</dbReference>
<evidence type="ECO:0000256" key="42">
    <source>
        <dbReference type="ARBA" id="ARBA00047897"/>
    </source>
</evidence>
<dbReference type="Gene3D" id="3.30.70.3290">
    <property type="match status" value="1"/>
</dbReference>
<evidence type="ECO:0000256" key="13">
    <source>
        <dbReference type="ARBA" id="ARBA00022801"/>
    </source>
</evidence>
<evidence type="ECO:0000256" key="9">
    <source>
        <dbReference type="ARBA" id="ARBA00022516"/>
    </source>
</evidence>
<comment type="catalytic activity">
    <reaction evidence="45">
        <text>hexadecanoyl-[ACP] + malonyl-[ACP] + H(+) = 3-oxooctadecanoyl-[ACP] + holo-[ACP] + CO2</text>
        <dbReference type="Rhea" id="RHEA:41916"/>
        <dbReference type="Rhea" id="RHEA-COMP:9623"/>
        <dbReference type="Rhea" id="RHEA-COMP:9652"/>
        <dbReference type="Rhea" id="RHEA-COMP:9653"/>
        <dbReference type="Rhea" id="RHEA-COMP:9685"/>
        <dbReference type="ChEBI" id="CHEBI:15378"/>
        <dbReference type="ChEBI" id="CHEBI:16526"/>
        <dbReference type="ChEBI" id="CHEBI:64479"/>
        <dbReference type="ChEBI" id="CHEBI:78449"/>
        <dbReference type="ChEBI" id="CHEBI:78483"/>
        <dbReference type="ChEBI" id="CHEBI:78487"/>
    </reaction>
    <physiologicalReaction direction="left-to-right" evidence="45">
        <dbReference type="Rhea" id="RHEA:41917"/>
    </physiologicalReaction>
</comment>
<evidence type="ECO:0000256" key="55">
    <source>
        <dbReference type="ARBA" id="ARBA00049019"/>
    </source>
</evidence>
<dbReference type="InterPro" id="IPR011032">
    <property type="entry name" value="GroES-like_sf"/>
</dbReference>
<dbReference type="SUPFAM" id="SSF55048">
    <property type="entry name" value="Probable ACP-binding domain of malonyl-CoA ACP transacylase"/>
    <property type="match status" value="1"/>
</dbReference>
<comment type="catalytic activity">
    <reaction evidence="50">
        <text>3-oxohexanoyl-[ACP] + NADPH + H(+) = (3R)-hydroxyhexanoyl-[ACP] + NADP(+)</text>
        <dbReference type="Rhea" id="RHEA:41824"/>
        <dbReference type="Rhea" id="RHEA-COMP:9629"/>
        <dbReference type="Rhea" id="RHEA-COMP:9630"/>
        <dbReference type="ChEBI" id="CHEBI:15378"/>
        <dbReference type="ChEBI" id="CHEBI:57783"/>
        <dbReference type="ChEBI" id="CHEBI:58349"/>
        <dbReference type="ChEBI" id="CHEBI:78456"/>
        <dbReference type="ChEBI" id="CHEBI:78457"/>
    </reaction>
    <physiologicalReaction direction="left-to-right" evidence="50">
        <dbReference type="Rhea" id="RHEA:41825"/>
    </physiologicalReaction>
</comment>
<evidence type="ECO:0000256" key="37">
    <source>
        <dbReference type="ARBA" id="ARBA00047440"/>
    </source>
</evidence>
<keyword evidence="22" id="KW-0511">Multifunctional enzyme</keyword>
<dbReference type="Gene3D" id="3.90.180.10">
    <property type="entry name" value="Medium-chain alcohol dehydrogenases, catalytic domain"/>
    <property type="match status" value="1"/>
</dbReference>
<evidence type="ECO:0000256" key="25">
    <source>
        <dbReference type="ARBA" id="ARBA00023373"/>
    </source>
</evidence>
<dbReference type="SUPFAM" id="SSF52151">
    <property type="entry name" value="FabD/lysophospholipase-like"/>
    <property type="match status" value="1"/>
</dbReference>
<evidence type="ECO:0000256" key="51">
    <source>
        <dbReference type="ARBA" id="ARBA00048650"/>
    </source>
</evidence>
<evidence type="ECO:0000256" key="62">
    <source>
        <dbReference type="ARBA" id="ARBA00049521"/>
    </source>
</evidence>
<evidence type="ECO:0000256" key="5">
    <source>
        <dbReference type="ARBA" id="ARBA00012948"/>
    </source>
</evidence>
<dbReference type="GO" id="GO:0141148">
    <property type="term" value="F:enoyl-[acyl-carrier-protein] reductase (NADPH) activity"/>
    <property type="evidence" value="ECO:0007669"/>
    <property type="project" value="UniProtKB-EC"/>
</dbReference>
<evidence type="ECO:0000256" key="11">
    <source>
        <dbReference type="ARBA" id="ARBA00022679"/>
    </source>
</evidence>
<dbReference type="SMART" id="SM00829">
    <property type="entry name" value="PKS_ER"/>
    <property type="match status" value="1"/>
</dbReference>
<dbReference type="Pfam" id="PF16197">
    <property type="entry name" value="KAsynt_C_assoc"/>
    <property type="match status" value="1"/>
</dbReference>
<evidence type="ECO:0000256" key="4">
    <source>
        <dbReference type="ARBA" id="ARBA00012873"/>
    </source>
</evidence>
<evidence type="ECO:0000256" key="54">
    <source>
        <dbReference type="ARBA" id="ARBA00048935"/>
    </source>
</evidence>
<comment type="catalytic activity">
    <reaction evidence="24">
        <text>(3R)-hydroxydodecanoyl-[ACP] = (2E)-dodecenoyl-[ACP] + H2O</text>
        <dbReference type="Rhea" id="RHEA:41876"/>
        <dbReference type="Rhea" id="RHEA-COMP:9642"/>
        <dbReference type="Rhea" id="RHEA-COMP:9643"/>
        <dbReference type="ChEBI" id="CHEBI:15377"/>
        <dbReference type="ChEBI" id="CHEBI:78470"/>
        <dbReference type="ChEBI" id="CHEBI:78472"/>
    </reaction>
    <physiologicalReaction direction="left-to-right" evidence="24">
        <dbReference type="Rhea" id="RHEA:41877"/>
    </physiologicalReaction>
</comment>
<feature type="active site" description="Proton acceptor; for dehydratase activity" evidence="64">
    <location>
        <position position="924"/>
    </location>
</feature>
<comment type="catalytic activity">
    <reaction evidence="58">
        <text>3-oxododecanoyl-[ACP] + NADPH + H(+) = (3R)-hydroxydodecanoyl-[ACP] + NADP(+)</text>
        <dbReference type="Rhea" id="RHEA:41872"/>
        <dbReference type="Rhea" id="RHEA-COMP:9641"/>
        <dbReference type="Rhea" id="RHEA-COMP:9642"/>
        <dbReference type="ChEBI" id="CHEBI:15378"/>
        <dbReference type="ChEBI" id="CHEBI:57783"/>
        <dbReference type="ChEBI" id="CHEBI:58349"/>
        <dbReference type="ChEBI" id="CHEBI:78469"/>
        <dbReference type="ChEBI" id="CHEBI:78470"/>
    </reaction>
    <physiologicalReaction direction="left-to-right" evidence="58">
        <dbReference type="Rhea" id="RHEA:41873"/>
    </physiologicalReaction>
</comment>
<evidence type="ECO:0000256" key="33">
    <source>
        <dbReference type="ARBA" id="ARBA00044883"/>
    </source>
</evidence>
<sequence length="2702" mass="306034">MSIMEPISKIARECPIKEDIVISGISGRFPESDNMDEFAQKLFSGEDMVTKDDRRWPVEINDGLGSRTGKLKSLDKFDSSFFSMLTYLSHSMDPVSRIVLETTYEAFHDAGVCPHQIRGSNTGVYFGINTIAQADGLPQDDFNDIFTKDAAFWVYGNSKVLYANRISFLFDFQGPSLVIDTACSASLVALATAMNDIRMGVCDTAVVATGNLVPAPFGNSIYSCVGLLASDGKCKVWDKRADGFVRSETIGALILQRRSQAKRVYATVLHSKVNSDGFKSVGLFAPYWLRQKDLMVSTYEEAGVDPNDLVYFEAHGTGTNVGDPQEAKAIAEAYCKHREQPLLVGAVKSNLGHSEGSSGLNSVAKVIIAFENKCVPANLHFNEPKQEIYAIVNKQIQPVIKNTRFPNGIVGVNSFGVGGVNAHILLKSNDKELTPESYEICKPIPRLVCVAGRTEEGVNMTFDFIKNNPEKIHRDFLALLNESMKTGWVESSSNFPQRGYMIIKEKPNAETTTINVECGEVKVPKYEYDCKITNTGMEYPVWLVFSGMGSQWLTMATSMMSLEPFARSIQQSAAVLKPLGINLIELLTKNDPELWKSTVNPFVAITSMQVALYDVIKLLNIKIEGIIGHSFGEVACAYADGCLTLEQAILTSYWRGKIVEQSKLPRGVLAAIGLSWEETKKRCPPGIVPACHNGSDSVTISGLYEETKKFVEKLQSENVFARLVAGGEYPYHSPHMNAVAGDLIAALNKVIPEPKKRSSKWISTSFDKSNWYIEDACYASAKYFTNNLVSPVLFNEGMNEISKDCIAIEVAPHSLFDSIFKRCYQQHHYIGLMKRNEPDNLNFFLTALGRIYTFGMNLDIENLYPRVDWPVARSTQSLSSLLFWDHSKSFYVKKYPEFHNFSTASDFYVKISVHETDWHFIRDHAVEGKALFPATGYLYLVWRRVANSIGQPWSKTPVHFENVRFHRPTLVSESSDIKFTIRLLQGSGEFLVFEANNLVCTGKATVMENDDGLEVQDTIEPAIEEDYKQRHSSEFDYLSTREIYKELRIRGYDYGPKFQGLTEARSDGAIGKVKWDGHFISFMDSMLHISLVALPLRALFVPVGFESVRIDPKVLFGEIERVKQEKQKTEEEEFHLKREFLYFSDKSKENETLEKDFSQRVEGAINKEEVDQENQESRADLPIQFYETAFMKNEDNKISLIPVIFNGNNRSIATKGLEVKGMIPFPVPRKIDQKGLILEEYSHMPYLDKESSRLTNDKHKELMDYIEMCNYLSSLLVLNKSVAKPEPKDLVVADQKLDDLIRHYTKFVEMQETNPYRVFMLLKDLLDLKVEKLDDGTEKLVMACCVAEDKLNGEGGLNNDLLTKHDLSADLVVLLQTNERLVRPLIDTVLENSSDRNNLKMVEVNPAQYLYAWRIVQLIKTSYVGNLNIDYTYANTGTQILNKELESLNMKSIEWNLSTNSFINDINTIDLILYRLTDGVVENWSIDRQLESFYDALKENGFLMVIARNDLNKMESSLYKHFNNDPKREIVRSGLVDEFIKAAKAASFGLVGTKSSIYGCSALLFRKLKMVYDPAEFNVLKIVNFQYDAWVDKLKALMAQSKDDNKPLWLVAKDRFNGVVGMVNCLRLEQGGANVRCIFDLDNSLPDQIDFEKSPYNEIGYMDLVFNVYKKGQWGSFRFLTLPDKCEQVETQYAYLDIGTRGDLSTFRWYESDHKHFDRILKADQEKGMVMCDVYCSSLNFKDVMLATGRIQPGPESAIFDCVIGLEFSGRRRDNGKRVMGMVPFKGFATTITSFEEFLWDVPDEWSLEEAASIPVVYSTALYALIVRGQLREGDKVLIHSAAGGVGQAAIRICQDHKCEIFVTVGNQSKRTFLKEEFGIPDDHIFNSRDISFERLIKERTKGLGVDIVLNSLAEDKLQASLRCLGLNGRFLEIGKYDMQMNKPIGMFAFLQNISFHGVCLDAYFREGFDSPNLKRFMTRMTELLYDGIKRGVVRPIQRTSFRWNEVEHAFRYMSTGKHIGKVIIKMREEEKQKQVVAKPLTVIANRRTSFNPSKSYVIAGGLGGFGLELLYWMVMRGAKKFVLSSRGGLKNSYQKLYFKRLKELSKFISIFDIDVSMCTHNVINEDGARALIDEAITKGPVGGIFNLTLVLHDAFVENQTVDTFVEVCSPKLTGLANLDKISRAKCPEIDYFVCFSSLTAGRGNAGQINYGYANSAMERICECRRSEGLPGTAIQWGPIGDVGVVAEHLLVDADQQKQEDMLKLFGGISLQRIASCLEVLDRLLQVGAPVLSSLIKSNLEDNSNQSEDDILDQLCAHLNVDKRSREETIGDAGLDSMTVVEIQQRLERDYEVSLSVADVKRITIGEIKDFRDGKREGLKSFAEDIKKTRIHLANIKFEIASEPYTVVCPHQEVSKMKPIFFLPPIEGIYESLKEIIMDMAKHRPVITLNWMRKMNELNNIKKVAEYFKGVLAKLEPKGEHEIVGHSFGAIVGIHMCRKNVPIKTMIVLDPMDVSNFKEEFDRNEKVEMILSYLRNFMSERLVDKVRKEALSVKNEQECVQRIADVLKSHGGKTINSKDIDDIIKDSFVRAEMILKYQQKNIRKLRMFGRDFTQKTVQKMMKKITVNVTVIKRMAQESEIDKLNNILLTSYGIARQDFVGRFDVYQVIGNEEEYLTAHLHYITKLIKLKLTLITEEEAQNLA</sequence>
<comment type="catalytic activity">
    <reaction evidence="37">
        <text>3-oxodecanoyl-[ACP] + NADPH + H(+) = (3R)-hydroxydecanoyl-[ACP] + NADP(+)</text>
        <dbReference type="Rhea" id="RHEA:41856"/>
        <dbReference type="Rhea" id="RHEA-COMP:9637"/>
        <dbReference type="Rhea" id="RHEA-COMP:9638"/>
        <dbReference type="ChEBI" id="CHEBI:15378"/>
        <dbReference type="ChEBI" id="CHEBI:57783"/>
        <dbReference type="ChEBI" id="CHEBI:58349"/>
        <dbReference type="ChEBI" id="CHEBI:78464"/>
        <dbReference type="ChEBI" id="CHEBI:78466"/>
    </reaction>
    <physiologicalReaction direction="left-to-right" evidence="37">
        <dbReference type="Rhea" id="RHEA:41857"/>
    </physiologicalReaction>
</comment>
<dbReference type="GO" id="GO:0004313">
    <property type="term" value="F:[acyl-carrier-protein] S-acetyltransferase activity"/>
    <property type="evidence" value="ECO:0007669"/>
    <property type="project" value="UniProtKB-EC"/>
</dbReference>
<comment type="catalytic activity">
    <reaction evidence="46">
        <text>(2E)-dodecenoyl-[ACP] + NADPH + H(+) = dodecanoyl-[ACP] + NADP(+)</text>
        <dbReference type="Rhea" id="RHEA:41880"/>
        <dbReference type="Rhea" id="RHEA-COMP:9643"/>
        <dbReference type="Rhea" id="RHEA-COMP:9644"/>
        <dbReference type="ChEBI" id="CHEBI:15378"/>
        <dbReference type="ChEBI" id="CHEBI:57783"/>
        <dbReference type="ChEBI" id="CHEBI:58349"/>
        <dbReference type="ChEBI" id="CHEBI:65264"/>
        <dbReference type="ChEBI" id="CHEBI:78472"/>
    </reaction>
    <physiologicalReaction direction="left-to-right" evidence="46">
        <dbReference type="Rhea" id="RHEA:41881"/>
    </physiologicalReaction>
</comment>
<feature type="region of interest" description="C-terminal hotdog fold" evidence="64">
    <location>
        <begin position="1035"/>
        <end position="1167"/>
    </location>
</feature>
<dbReference type="PANTHER" id="PTHR43775:SF7">
    <property type="entry name" value="FATTY ACID SYNTHASE"/>
    <property type="match status" value="1"/>
</dbReference>
<comment type="catalytic activity">
    <reaction evidence="52">
        <text>holo-[ACP] + acetyl-CoA = acetyl-[ACP] + CoA</text>
        <dbReference type="Rhea" id="RHEA:41788"/>
        <dbReference type="Rhea" id="RHEA-COMP:9621"/>
        <dbReference type="Rhea" id="RHEA-COMP:9685"/>
        <dbReference type="ChEBI" id="CHEBI:57287"/>
        <dbReference type="ChEBI" id="CHEBI:57288"/>
        <dbReference type="ChEBI" id="CHEBI:64479"/>
        <dbReference type="ChEBI" id="CHEBI:78446"/>
        <dbReference type="EC" id="2.3.1.38"/>
    </reaction>
    <physiologicalReaction direction="left-to-right" evidence="52">
        <dbReference type="Rhea" id="RHEA:41789"/>
    </physiologicalReaction>
</comment>
<comment type="catalytic activity">
    <reaction evidence="51">
        <text>a 2,3-saturated acyl-[ACP] + NADP(+) = a (2E)-enoyl-[ACP] + NADPH + H(+)</text>
        <dbReference type="Rhea" id="RHEA:22564"/>
        <dbReference type="Rhea" id="RHEA-COMP:9925"/>
        <dbReference type="Rhea" id="RHEA-COMP:9926"/>
        <dbReference type="ChEBI" id="CHEBI:15378"/>
        <dbReference type="ChEBI" id="CHEBI:57783"/>
        <dbReference type="ChEBI" id="CHEBI:58349"/>
        <dbReference type="ChEBI" id="CHEBI:78784"/>
        <dbReference type="ChEBI" id="CHEBI:78785"/>
        <dbReference type="EC" id="1.3.1.39"/>
    </reaction>
    <physiologicalReaction direction="right-to-left" evidence="51">
        <dbReference type="Rhea" id="RHEA:22566"/>
    </physiologicalReaction>
</comment>
<comment type="catalytic activity">
    <reaction evidence="49">
        <text>a fatty acyl-[ACP] + malonyl-[ACP] + H(+) = a 3-oxoacyl-[ACP] + holo-[ACP] + CO2</text>
        <dbReference type="Rhea" id="RHEA:22836"/>
        <dbReference type="Rhea" id="RHEA-COMP:9623"/>
        <dbReference type="Rhea" id="RHEA-COMP:9685"/>
        <dbReference type="Rhea" id="RHEA-COMP:9916"/>
        <dbReference type="Rhea" id="RHEA-COMP:14125"/>
        <dbReference type="ChEBI" id="CHEBI:15378"/>
        <dbReference type="ChEBI" id="CHEBI:16526"/>
        <dbReference type="ChEBI" id="CHEBI:64479"/>
        <dbReference type="ChEBI" id="CHEBI:78449"/>
        <dbReference type="ChEBI" id="CHEBI:78776"/>
        <dbReference type="ChEBI" id="CHEBI:138651"/>
        <dbReference type="EC" id="2.3.1.41"/>
    </reaction>
    <physiologicalReaction direction="left-to-right" evidence="49">
        <dbReference type="Rhea" id="RHEA:22837"/>
    </physiologicalReaction>
</comment>
<keyword evidence="14" id="KW-0276">Fatty acid metabolism</keyword>
<dbReference type="InterPro" id="IPR029058">
    <property type="entry name" value="AB_hydrolase_fold"/>
</dbReference>
<dbReference type="SUPFAM" id="SSF53474">
    <property type="entry name" value="alpha/beta-Hydrolases"/>
    <property type="match status" value="1"/>
</dbReference>
<dbReference type="InterPro" id="IPR049391">
    <property type="entry name" value="FAS_pseudo-KR"/>
</dbReference>
<evidence type="ECO:0000259" key="65">
    <source>
        <dbReference type="PROSITE" id="PS50075"/>
    </source>
</evidence>
<dbReference type="Pfam" id="PF00975">
    <property type="entry name" value="Thioesterase"/>
    <property type="match status" value="1"/>
</dbReference>
<evidence type="ECO:0000256" key="40">
    <source>
        <dbReference type="ARBA" id="ARBA00047578"/>
    </source>
</evidence>
<comment type="pathway">
    <text evidence="1">Lipid metabolism.</text>
</comment>
<comment type="catalytic activity">
    <reaction evidence="61">
        <text>butanoyl-[ACP] + malonyl-[ACP] + H(+) = 3-oxohexanoyl-[ACP] + holo-[ACP] + CO2</text>
        <dbReference type="Rhea" id="RHEA:41820"/>
        <dbReference type="Rhea" id="RHEA-COMP:9623"/>
        <dbReference type="Rhea" id="RHEA-COMP:9628"/>
        <dbReference type="Rhea" id="RHEA-COMP:9629"/>
        <dbReference type="Rhea" id="RHEA-COMP:9685"/>
        <dbReference type="ChEBI" id="CHEBI:15378"/>
        <dbReference type="ChEBI" id="CHEBI:16526"/>
        <dbReference type="ChEBI" id="CHEBI:64479"/>
        <dbReference type="ChEBI" id="CHEBI:78449"/>
        <dbReference type="ChEBI" id="CHEBI:78454"/>
        <dbReference type="ChEBI" id="CHEBI:78456"/>
    </reaction>
    <physiologicalReaction direction="left-to-right" evidence="61">
        <dbReference type="Rhea" id="RHEA:41821"/>
    </physiologicalReaction>
</comment>
<dbReference type="GO" id="GO:0044550">
    <property type="term" value="P:secondary metabolite biosynthetic process"/>
    <property type="evidence" value="ECO:0007669"/>
    <property type="project" value="UniProtKB-ARBA"/>
</dbReference>
<comment type="catalytic activity">
    <reaction evidence="59">
        <text>3-oxohexadecanoyl-[ACP] + NADPH + H(+) = (3R)-hydroxyhexadecanoyl-[ACP] + NADP(+)</text>
        <dbReference type="Rhea" id="RHEA:41904"/>
        <dbReference type="Rhea" id="RHEA-COMP:9649"/>
        <dbReference type="Rhea" id="RHEA-COMP:9650"/>
        <dbReference type="ChEBI" id="CHEBI:15378"/>
        <dbReference type="ChEBI" id="CHEBI:57783"/>
        <dbReference type="ChEBI" id="CHEBI:58349"/>
        <dbReference type="ChEBI" id="CHEBI:78478"/>
        <dbReference type="ChEBI" id="CHEBI:78480"/>
    </reaction>
    <physiologicalReaction direction="left-to-right" evidence="59">
        <dbReference type="Rhea" id="RHEA:41905"/>
    </physiologicalReaction>
</comment>
<dbReference type="KEGG" id="dpte:113794834"/>
<evidence type="ECO:0000256" key="3">
    <source>
        <dbReference type="ARBA" id="ARBA00012480"/>
    </source>
</evidence>
<dbReference type="InterPro" id="IPR036291">
    <property type="entry name" value="NAD(P)-bd_dom_sf"/>
</dbReference>
<evidence type="ECO:0000256" key="43">
    <source>
        <dbReference type="ARBA" id="ARBA00047953"/>
    </source>
</evidence>
<dbReference type="InterPro" id="IPR014043">
    <property type="entry name" value="Acyl_transferase_dom"/>
</dbReference>
<evidence type="ECO:0000256" key="31">
    <source>
        <dbReference type="ARBA" id="ARBA00023402"/>
    </source>
</evidence>
<dbReference type="InterPro" id="IPR032821">
    <property type="entry name" value="PKS_assoc"/>
</dbReference>
<proteinExistence type="predicted"/>
<evidence type="ECO:0000256" key="15">
    <source>
        <dbReference type="ARBA" id="ARBA00022857"/>
    </source>
</evidence>
<evidence type="ECO:0000256" key="39">
    <source>
        <dbReference type="ARBA" id="ARBA00047500"/>
    </source>
</evidence>
<evidence type="ECO:0000256" key="1">
    <source>
        <dbReference type="ARBA" id="ARBA00005189"/>
    </source>
</evidence>
<comment type="catalytic activity">
    <reaction evidence="23">
        <text>(3R)-hydroxyoctanoyl-[ACP] = (2E)-octenoyl-[ACP] + H2O</text>
        <dbReference type="Rhea" id="RHEA:41844"/>
        <dbReference type="Rhea" id="RHEA-COMP:9634"/>
        <dbReference type="Rhea" id="RHEA-COMP:9635"/>
        <dbReference type="ChEBI" id="CHEBI:15377"/>
        <dbReference type="ChEBI" id="CHEBI:78461"/>
        <dbReference type="ChEBI" id="CHEBI:78462"/>
    </reaction>
    <physiologicalReaction direction="left-to-right" evidence="23">
        <dbReference type="Rhea" id="RHEA:41845"/>
    </physiologicalReaction>
</comment>
<comment type="catalytic activity">
    <reaction evidence="30">
        <text>(3R)-hydroxyhexadecanoyl-[ACP] = (2E)-hexadecenoyl-[ACP] + H2O</text>
        <dbReference type="Rhea" id="RHEA:41908"/>
        <dbReference type="Rhea" id="RHEA-COMP:9650"/>
        <dbReference type="Rhea" id="RHEA-COMP:9651"/>
        <dbReference type="ChEBI" id="CHEBI:15377"/>
        <dbReference type="ChEBI" id="CHEBI:78480"/>
        <dbReference type="ChEBI" id="CHEBI:78481"/>
    </reaction>
    <physiologicalReaction direction="left-to-right" evidence="30">
        <dbReference type="Rhea" id="RHEA:41909"/>
    </physiologicalReaction>
</comment>
<dbReference type="SUPFAM" id="SSF47336">
    <property type="entry name" value="ACP-like"/>
    <property type="match status" value="1"/>
</dbReference>
<dbReference type="Pfam" id="PF08659">
    <property type="entry name" value="KR"/>
    <property type="match status" value="1"/>
</dbReference>
<dbReference type="InParanoid" id="A0A6P6Y652"/>
<evidence type="ECO:0000256" key="7">
    <source>
        <dbReference type="ARBA" id="ARBA00018769"/>
    </source>
</evidence>
<dbReference type="Gene3D" id="3.40.47.10">
    <property type="match status" value="1"/>
</dbReference>
<dbReference type="SUPFAM" id="SSF53901">
    <property type="entry name" value="Thiolase-like"/>
    <property type="match status" value="1"/>
</dbReference>
<dbReference type="PANTHER" id="PTHR43775">
    <property type="entry name" value="FATTY ACID SYNTHASE"/>
    <property type="match status" value="1"/>
</dbReference>
<dbReference type="EC" id="3.1.2.14" evidence="3"/>
<evidence type="ECO:0000256" key="61">
    <source>
        <dbReference type="ARBA" id="ARBA00049449"/>
    </source>
</evidence>
<dbReference type="InterPro" id="IPR050091">
    <property type="entry name" value="PKS_NRPS_Biosynth_Enz"/>
</dbReference>
<evidence type="ECO:0000256" key="45">
    <source>
        <dbReference type="ARBA" id="ARBA00048051"/>
    </source>
</evidence>
<evidence type="ECO:0000256" key="30">
    <source>
        <dbReference type="ARBA" id="ARBA00023401"/>
    </source>
</evidence>
<keyword evidence="16" id="KW-0663">Pyridoxal phosphate</keyword>
<comment type="catalytic activity">
    <reaction evidence="27">
        <text>a (3R)-hydroxyacyl-[ACP] = a (2E)-enoyl-[ACP] + H2O</text>
        <dbReference type="Rhea" id="RHEA:13097"/>
        <dbReference type="Rhea" id="RHEA-COMP:9925"/>
        <dbReference type="Rhea" id="RHEA-COMP:9945"/>
        <dbReference type="ChEBI" id="CHEBI:15377"/>
        <dbReference type="ChEBI" id="CHEBI:78784"/>
        <dbReference type="ChEBI" id="CHEBI:78827"/>
        <dbReference type="EC" id="4.2.1.59"/>
    </reaction>
    <physiologicalReaction direction="left-to-right" evidence="27">
        <dbReference type="Rhea" id="RHEA:13098"/>
    </physiologicalReaction>
</comment>
<dbReference type="SMART" id="SM00825">
    <property type="entry name" value="PKS_KS"/>
    <property type="match status" value="1"/>
</dbReference>
<dbReference type="GO" id="GO:0004316">
    <property type="term" value="F:3-oxoacyl-[acyl-carrier-protein] reductase (NADPH) activity"/>
    <property type="evidence" value="ECO:0007669"/>
    <property type="project" value="UniProtKB-EC"/>
</dbReference>
<feature type="domain" description="Ketosynthase family 3 (KS3)" evidence="66">
    <location>
        <begin position="17"/>
        <end position="428"/>
    </location>
</feature>
<dbReference type="FunFam" id="3.40.50.720:FF:000209">
    <property type="entry name" value="Polyketide synthase Pks12"/>
    <property type="match status" value="1"/>
</dbReference>
<comment type="catalytic activity">
    <reaction evidence="26">
        <text>(3R)-hydroxydecanoyl-[ACP] = (2E)-decenoyl-[ACP] + H2O</text>
        <dbReference type="Rhea" id="RHEA:41860"/>
        <dbReference type="Rhea" id="RHEA-COMP:9638"/>
        <dbReference type="Rhea" id="RHEA-COMP:9639"/>
        <dbReference type="ChEBI" id="CHEBI:15377"/>
        <dbReference type="ChEBI" id="CHEBI:78466"/>
        <dbReference type="ChEBI" id="CHEBI:78467"/>
    </reaction>
    <physiologicalReaction direction="left-to-right" evidence="26">
        <dbReference type="Rhea" id="RHEA:41861"/>
    </physiologicalReaction>
</comment>
<evidence type="ECO:0000313" key="69">
    <source>
        <dbReference type="RefSeq" id="XP_027200780.1"/>
    </source>
</evidence>
<dbReference type="InterPro" id="IPR016035">
    <property type="entry name" value="Acyl_Trfase/lysoPLipase"/>
</dbReference>
<evidence type="ECO:0000256" key="38">
    <source>
        <dbReference type="ARBA" id="ARBA00047451"/>
    </source>
</evidence>
<dbReference type="Gene3D" id="3.10.129.110">
    <property type="entry name" value="Polyketide synthase dehydratase"/>
    <property type="match status" value="1"/>
</dbReference>
<evidence type="ECO:0000256" key="53">
    <source>
        <dbReference type="ARBA" id="ARBA00048704"/>
    </source>
</evidence>
<evidence type="ECO:0000256" key="52">
    <source>
        <dbReference type="ARBA" id="ARBA00048691"/>
    </source>
</evidence>
<dbReference type="Pfam" id="PF21149">
    <property type="entry name" value="FAS_pseudo-KR"/>
    <property type="match status" value="1"/>
</dbReference>
<dbReference type="PROSITE" id="PS52019">
    <property type="entry name" value="PKS_MFAS_DH"/>
    <property type="match status" value="1"/>
</dbReference>
<dbReference type="InterPro" id="IPR009081">
    <property type="entry name" value="PP-bd_ACP"/>
</dbReference>
<evidence type="ECO:0000256" key="6">
    <source>
        <dbReference type="ARBA" id="ARBA00013191"/>
    </source>
</evidence>
<dbReference type="OMA" id="KDVQHYT"/>
<dbReference type="InterPro" id="IPR049552">
    <property type="entry name" value="PKS_DH_N"/>
</dbReference>
<dbReference type="InterPro" id="IPR020841">
    <property type="entry name" value="PKS_Beta-ketoAc_synthase_dom"/>
</dbReference>
<evidence type="ECO:0000256" key="27">
    <source>
        <dbReference type="ARBA" id="ARBA00023394"/>
    </source>
</evidence>
<dbReference type="Proteomes" id="UP000515146">
    <property type="component" value="Unplaced"/>
</dbReference>
<comment type="catalytic activity">
    <reaction evidence="57">
        <text>(2E)-tetradecenoyl-[ACP] + NADPH + H(+) = tetradecanoyl-[ACP] + NADP(+)</text>
        <dbReference type="Rhea" id="RHEA:41896"/>
        <dbReference type="Rhea" id="RHEA-COMP:9647"/>
        <dbReference type="Rhea" id="RHEA-COMP:9648"/>
        <dbReference type="ChEBI" id="CHEBI:15378"/>
        <dbReference type="ChEBI" id="CHEBI:57783"/>
        <dbReference type="ChEBI" id="CHEBI:58349"/>
        <dbReference type="ChEBI" id="CHEBI:78475"/>
        <dbReference type="ChEBI" id="CHEBI:78477"/>
    </reaction>
    <physiologicalReaction direction="left-to-right" evidence="57">
        <dbReference type="Rhea" id="RHEA:41897"/>
    </physiologicalReaction>
</comment>
<keyword evidence="20" id="KW-0443">Lipid metabolism</keyword>
<evidence type="ECO:0000256" key="49">
    <source>
        <dbReference type="ARBA" id="ARBA00048506"/>
    </source>
</evidence>
<evidence type="ECO:0000313" key="68">
    <source>
        <dbReference type="Proteomes" id="UP000515146"/>
    </source>
</evidence>
<evidence type="ECO:0000256" key="56">
    <source>
        <dbReference type="ARBA" id="ARBA00049109"/>
    </source>
</evidence>
<dbReference type="InterPro" id="IPR014030">
    <property type="entry name" value="Ketoacyl_synth_N"/>
</dbReference>
<keyword evidence="68" id="KW-1185">Reference proteome</keyword>
<keyword evidence="18" id="KW-0560">Oxidoreductase</keyword>
<comment type="catalytic activity">
    <reaction evidence="38">
        <text>tetradecanoyl-[ACP] + malonyl-[ACP] + H(+) = 3-oxohexadecanoyl-[ACP] + holo-[ACP] + CO2</text>
        <dbReference type="Rhea" id="RHEA:41900"/>
        <dbReference type="Rhea" id="RHEA-COMP:9623"/>
        <dbReference type="Rhea" id="RHEA-COMP:9648"/>
        <dbReference type="Rhea" id="RHEA-COMP:9649"/>
        <dbReference type="Rhea" id="RHEA-COMP:9685"/>
        <dbReference type="ChEBI" id="CHEBI:15378"/>
        <dbReference type="ChEBI" id="CHEBI:16526"/>
        <dbReference type="ChEBI" id="CHEBI:64479"/>
        <dbReference type="ChEBI" id="CHEBI:78449"/>
        <dbReference type="ChEBI" id="CHEBI:78477"/>
        <dbReference type="ChEBI" id="CHEBI:78478"/>
    </reaction>
    <physiologicalReaction direction="left-to-right" evidence="38">
        <dbReference type="Rhea" id="RHEA:41901"/>
    </physiologicalReaction>
</comment>
<evidence type="ECO:0000256" key="44">
    <source>
        <dbReference type="ARBA" id="ARBA00047961"/>
    </source>
</evidence>
<dbReference type="GO" id="GO:0019171">
    <property type="term" value="F:(3R)-hydroxyacyl-[acyl-carrier-protein] dehydratase activity"/>
    <property type="evidence" value="ECO:0007669"/>
    <property type="project" value="UniProtKB-EC"/>
</dbReference>
<evidence type="ECO:0000256" key="57">
    <source>
        <dbReference type="ARBA" id="ARBA00049171"/>
    </source>
</evidence>
<evidence type="ECO:0000256" key="29">
    <source>
        <dbReference type="ARBA" id="ARBA00023399"/>
    </source>
</evidence>
<evidence type="ECO:0000256" key="60">
    <source>
        <dbReference type="ARBA" id="ARBA00049422"/>
    </source>
</evidence>
<evidence type="ECO:0000256" key="14">
    <source>
        <dbReference type="ARBA" id="ARBA00022832"/>
    </source>
</evidence>
<keyword evidence="21" id="KW-0275">Fatty acid biosynthesis</keyword>
<dbReference type="PROSITE" id="PS52004">
    <property type="entry name" value="KS3_2"/>
    <property type="match status" value="1"/>
</dbReference>
<keyword evidence="12" id="KW-0702">S-nitrosylation</keyword>
<comment type="catalytic activity">
    <reaction evidence="34">
        <text>3-oxooctadecanoyl-[ACP] + NADPH + H(+) = (3R)-hydroxyoctadecanoyl-[ACP] + NADP(+)</text>
        <dbReference type="Rhea" id="RHEA:41920"/>
        <dbReference type="Rhea" id="RHEA-COMP:9653"/>
        <dbReference type="Rhea" id="RHEA-COMP:9654"/>
        <dbReference type="ChEBI" id="CHEBI:15378"/>
        <dbReference type="ChEBI" id="CHEBI:57783"/>
        <dbReference type="ChEBI" id="CHEBI:58349"/>
        <dbReference type="ChEBI" id="CHEBI:78487"/>
        <dbReference type="ChEBI" id="CHEBI:78488"/>
    </reaction>
    <physiologicalReaction direction="left-to-right" evidence="34">
        <dbReference type="Rhea" id="RHEA:41921"/>
    </physiologicalReaction>
</comment>
<evidence type="ECO:0000256" key="19">
    <source>
        <dbReference type="ARBA" id="ARBA00023027"/>
    </source>
</evidence>
<evidence type="ECO:0000256" key="64">
    <source>
        <dbReference type="PROSITE-ProRule" id="PRU01363"/>
    </source>
</evidence>
<dbReference type="SMART" id="SM00822">
    <property type="entry name" value="PKS_KR"/>
    <property type="match status" value="1"/>
</dbReference>
<dbReference type="Gene3D" id="3.40.366.10">
    <property type="entry name" value="Malonyl-Coenzyme A Acyl Carrier Protein, domain 2"/>
    <property type="match status" value="1"/>
</dbReference>
<evidence type="ECO:0000256" key="36">
    <source>
        <dbReference type="ARBA" id="ARBA00047400"/>
    </source>
</evidence>
<keyword evidence="9" id="KW-0444">Lipid biosynthesis</keyword>
<dbReference type="CDD" id="cd08954">
    <property type="entry name" value="KR_1_FAS_SDR_x"/>
    <property type="match status" value="1"/>
</dbReference>
<protein>
    <recommendedName>
        <fullName evidence="7">Fatty acid synthase</fullName>
        <ecNumber evidence="5">1.1.1.100</ecNumber>
        <ecNumber evidence="2">1.3.1.39</ecNumber>
        <ecNumber evidence="6">2.3.1.41</ecNumber>
        <ecNumber evidence="4">2.3.1.85</ecNumber>
        <ecNumber evidence="3">3.1.2.14</ecNumber>
    </recommendedName>
</protein>
<comment type="catalytic activity">
    <reaction evidence="43">
        <text>3-oxobutanoyl-[ACP] + NADPH + H(+) = (3R)-hydroxybutanoyl-[ACP] + NADP(+)</text>
        <dbReference type="Rhea" id="RHEA:41804"/>
        <dbReference type="Rhea" id="RHEA-COMP:9625"/>
        <dbReference type="Rhea" id="RHEA-COMP:9626"/>
        <dbReference type="ChEBI" id="CHEBI:15378"/>
        <dbReference type="ChEBI" id="CHEBI:57783"/>
        <dbReference type="ChEBI" id="CHEBI:58349"/>
        <dbReference type="ChEBI" id="CHEBI:78450"/>
        <dbReference type="ChEBI" id="CHEBI:78451"/>
    </reaction>
    <physiologicalReaction direction="left-to-right" evidence="43">
        <dbReference type="Rhea" id="RHEA:41805"/>
    </physiologicalReaction>
</comment>
<evidence type="ECO:0000256" key="28">
    <source>
        <dbReference type="ARBA" id="ARBA00023398"/>
    </source>
</evidence>
<comment type="catalytic activity">
    <reaction evidence="62">
        <text>(2E)-decenoyl-[ACP] + NADPH + H(+) = decanoyl-[ACP] + NADP(+)</text>
        <dbReference type="Rhea" id="RHEA:41864"/>
        <dbReference type="Rhea" id="RHEA-COMP:9639"/>
        <dbReference type="Rhea" id="RHEA-COMP:9640"/>
        <dbReference type="ChEBI" id="CHEBI:15378"/>
        <dbReference type="ChEBI" id="CHEBI:57783"/>
        <dbReference type="ChEBI" id="CHEBI:58349"/>
        <dbReference type="ChEBI" id="CHEBI:78467"/>
        <dbReference type="ChEBI" id="CHEBI:78468"/>
    </reaction>
    <physiologicalReaction direction="left-to-right" evidence="62">
        <dbReference type="Rhea" id="RHEA:41865"/>
    </physiologicalReaction>
</comment>
<comment type="catalytic activity">
    <reaction evidence="35">
        <text>hexanoyl-[ACP] + malonyl-[ACP] + H(+) = 3-oxooctanoyl-[ACP] + holo-[ACP] + CO2</text>
        <dbReference type="Rhea" id="RHEA:41836"/>
        <dbReference type="Rhea" id="RHEA-COMP:9623"/>
        <dbReference type="Rhea" id="RHEA-COMP:9632"/>
        <dbReference type="Rhea" id="RHEA-COMP:9633"/>
        <dbReference type="Rhea" id="RHEA-COMP:9685"/>
        <dbReference type="ChEBI" id="CHEBI:15378"/>
        <dbReference type="ChEBI" id="CHEBI:16526"/>
        <dbReference type="ChEBI" id="CHEBI:64479"/>
        <dbReference type="ChEBI" id="CHEBI:78449"/>
        <dbReference type="ChEBI" id="CHEBI:78459"/>
        <dbReference type="ChEBI" id="CHEBI:78460"/>
    </reaction>
    <physiologicalReaction direction="left-to-right" evidence="35">
        <dbReference type="Rhea" id="RHEA:41837"/>
    </physiologicalReaction>
</comment>
<evidence type="ECO:0000256" key="18">
    <source>
        <dbReference type="ARBA" id="ARBA00023002"/>
    </source>
</evidence>
<comment type="function">
    <text evidence="32">Fatty acid synthetase is a multifunctional enzyme that catalyzes the de novo biosynthesis of long-chain saturated fatty acids starting from acetyl-CoA and malonyl-CoA in the presence of NADPH. This multifunctional protein contains 7 catalytic activities and a site for the binding of the prosthetic group 4'-phosphopantetheine of the acyl carrier protein ([ACP]) domain.</text>
</comment>
<dbReference type="PROSITE" id="PS00606">
    <property type="entry name" value="KS3_1"/>
    <property type="match status" value="1"/>
</dbReference>
<comment type="catalytic activity">
    <reaction evidence="56">
        <text>decanoyl-[ACP] + malonyl-[ACP] + H(+) = 3-oxododecanoyl-[ACP] + holo-[ACP] + CO2</text>
        <dbReference type="Rhea" id="RHEA:41868"/>
        <dbReference type="Rhea" id="RHEA-COMP:9623"/>
        <dbReference type="Rhea" id="RHEA-COMP:9640"/>
        <dbReference type="Rhea" id="RHEA-COMP:9641"/>
        <dbReference type="Rhea" id="RHEA-COMP:9685"/>
        <dbReference type="ChEBI" id="CHEBI:15378"/>
        <dbReference type="ChEBI" id="CHEBI:16526"/>
        <dbReference type="ChEBI" id="CHEBI:64479"/>
        <dbReference type="ChEBI" id="CHEBI:78449"/>
        <dbReference type="ChEBI" id="CHEBI:78468"/>
        <dbReference type="ChEBI" id="CHEBI:78469"/>
    </reaction>
    <physiologicalReaction direction="left-to-right" evidence="56">
        <dbReference type="Rhea" id="RHEA:41869"/>
    </physiologicalReaction>
</comment>
<dbReference type="SMART" id="SM00823">
    <property type="entry name" value="PKS_PP"/>
    <property type="match status" value="1"/>
</dbReference>
<keyword evidence="8" id="KW-0596">Phosphopantetheine</keyword>
<comment type="catalytic activity">
    <reaction evidence="42">
        <text>(2E)-hexenoyl-[ACP] + NADPH + H(+) = hexanoyl-[ACP] + NADP(+)</text>
        <dbReference type="Rhea" id="RHEA:41832"/>
        <dbReference type="Rhea" id="RHEA-COMP:9631"/>
        <dbReference type="Rhea" id="RHEA-COMP:9632"/>
        <dbReference type="ChEBI" id="CHEBI:15378"/>
        <dbReference type="ChEBI" id="CHEBI:57783"/>
        <dbReference type="ChEBI" id="CHEBI:58349"/>
        <dbReference type="ChEBI" id="CHEBI:78458"/>
        <dbReference type="ChEBI" id="CHEBI:78459"/>
    </reaction>
    <physiologicalReaction direction="left-to-right" evidence="42">
        <dbReference type="Rhea" id="RHEA:41833"/>
    </physiologicalReaction>
</comment>
<dbReference type="Pfam" id="PF00109">
    <property type="entry name" value="ketoacyl-synt"/>
    <property type="match status" value="1"/>
</dbReference>
<accession>A0A6P6Y652</accession>
<comment type="catalytic activity">
    <reaction evidence="41">
        <text>(2E)-hexadecenoyl-[ACP] + NADPH + H(+) = hexadecanoyl-[ACP] + NADP(+)</text>
        <dbReference type="Rhea" id="RHEA:41912"/>
        <dbReference type="Rhea" id="RHEA-COMP:9651"/>
        <dbReference type="Rhea" id="RHEA-COMP:9652"/>
        <dbReference type="ChEBI" id="CHEBI:15378"/>
        <dbReference type="ChEBI" id="CHEBI:57783"/>
        <dbReference type="ChEBI" id="CHEBI:58349"/>
        <dbReference type="ChEBI" id="CHEBI:78481"/>
        <dbReference type="ChEBI" id="CHEBI:78483"/>
    </reaction>
    <physiologicalReaction direction="left-to-right" evidence="41">
        <dbReference type="Rhea" id="RHEA:41913"/>
    </physiologicalReaction>
</comment>
<evidence type="ECO:0000256" key="41">
    <source>
        <dbReference type="ARBA" id="ARBA00047810"/>
    </source>
</evidence>
<dbReference type="SUPFAM" id="SSF50129">
    <property type="entry name" value="GroES-like"/>
    <property type="match status" value="1"/>
</dbReference>
<evidence type="ECO:0000256" key="2">
    <source>
        <dbReference type="ARBA" id="ARBA00012004"/>
    </source>
</evidence>
<comment type="catalytic activity">
    <reaction evidence="53">
        <text>hexadecanoyl-[ACP] + H2O = hexadecanoate + holo-[ACP] + H(+)</text>
        <dbReference type="Rhea" id="RHEA:41932"/>
        <dbReference type="Rhea" id="RHEA-COMP:9652"/>
        <dbReference type="Rhea" id="RHEA-COMP:9685"/>
        <dbReference type="ChEBI" id="CHEBI:7896"/>
        <dbReference type="ChEBI" id="CHEBI:15377"/>
        <dbReference type="ChEBI" id="CHEBI:15378"/>
        <dbReference type="ChEBI" id="CHEBI:64479"/>
        <dbReference type="ChEBI" id="CHEBI:78483"/>
        <dbReference type="EC" id="3.1.2.14"/>
    </reaction>
    <physiologicalReaction direction="left-to-right" evidence="53">
        <dbReference type="Rhea" id="RHEA:41933"/>
    </physiologicalReaction>
</comment>
<dbReference type="InterPro" id="IPR016036">
    <property type="entry name" value="Malonyl_transacylase_ACP-bd"/>
</dbReference>
<evidence type="ECO:0000256" key="32">
    <source>
        <dbReference type="ARBA" id="ARBA00023442"/>
    </source>
</evidence>
<dbReference type="UniPathway" id="UPA00094"/>
<comment type="catalytic activity">
    <reaction evidence="29">
        <text>(3R)-hydroxyoctadecanoyl-[ACP] = (2E)-octadecenoyl-[ACP] + H2O</text>
        <dbReference type="Rhea" id="RHEA:41924"/>
        <dbReference type="Rhea" id="RHEA-COMP:9654"/>
        <dbReference type="Rhea" id="RHEA-COMP:9655"/>
        <dbReference type="ChEBI" id="CHEBI:15377"/>
        <dbReference type="ChEBI" id="CHEBI:78488"/>
        <dbReference type="ChEBI" id="CHEBI:78489"/>
    </reaction>
    <physiologicalReaction direction="left-to-right" evidence="29">
        <dbReference type="Rhea" id="RHEA:41925"/>
    </physiologicalReaction>
</comment>
<comment type="catalytic activity">
    <reaction evidence="40">
        <text>dodecanoyl-[ACP] + malonyl-[ACP] + H(+) = 3-oxotetradecanoyl-[ACP] + holo-[ACP] + CO2</text>
        <dbReference type="Rhea" id="RHEA:41884"/>
        <dbReference type="Rhea" id="RHEA-COMP:9623"/>
        <dbReference type="Rhea" id="RHEA-COMP:9644"/>
        <dbReference type="Rhea" id="RHEA-COMP:9645"/>
        <dbReference type="Rhea" id="RHEA-COMP:9685"/>
        <dbReference type="ChEBI" id="CHEBI:15378"/>
        <dbReference type="ChEBI" id="CHEBI:16526"/>
        <dbReference type="ChEBI" id="CHEBI:64479"/>
        <dbReference type="ChEBI" id="CHEBI:65264"/>
        <dbReference type="ChEBI" id="CHEBI:78449"/>
        <dbReference type="ChEBI" id="CHEBI:78473"/>
    </reaction>
    <physiologicalReaction direction="left-to-right" evidence="40">
        <dbReference type="Rhea" id="RHEA:41885"/>
    </physiologicalReaction>
</comment>
<comment type="catalytic activity">
    <reaction evidence="31">
        <text>(3R)-hydroxybutanoyl-[ACP] = (2E)-butenoyl-[ACP] + H2O</text>
        <dbReference type="Rhea" id="RHEA:41808"/>
        <dbReference type="Rhea" id="RHEA-COMP:9626"/>
        <dbReference type="Rhea" id="RHEA-COMP:9627"/>
        <dbReference type="ChEBI" id="CHEBI:15377"/>
        <dbReference type="ChEBI" id="CHEBI:78451"/>
        <dbReference type="ChEBI" id="CHEBI:78453"/>
    </reaction>
    <physiologicalReaction direction="left-to-right" evidence="31">
        <dbReference type="Rhea" id="RHEA:41809"/>
    </physiologicalReaction>
</comment>
<evidence type="ECO:0000256" key="50">
    <source>
        <dbReference type="ARBA" id="ARBA00048571"/>
    </source>
</evidence>
<keyword evidence="15" id="KW-0521">NADP</keyword>
<evidence type="ECO:0000256" key="10">
    <source>
        <dbReference type="ARBA" id="ARBA00022553"/>
    </source>
</evidence>
<dbReference type="Gene3D" id="3.40.50.1820">
    <property type="entry name" value="alpha/beta hydrolase"/>
    <property type="match status" value="1"/>
</dbReference>
<evidence type="ECO:0000256" key="35">
    <source>
        <dbReference type="ARBA" id="ARBA00047394"/>
    </source>
</evidence>
<evidence type="ECO:0000256" key="47">
    <source>
        <dbReference type="ARBA" id="ARBA00048289"/>
    </source>
</evidence>
<dbReference type="InterPro" id="IPR018201">
    <property type="entry name" value="Ketoacyl_synth_AS"/>
</dbReference>
<dbReference type="InterPro" id="IPR049900">
    <property type="entry name" value="PKS_mFAS_DH"/>
</dbReference>
<evidence type="ECO:0000256" key="24">
    <source>
        <dbReference type="ARBA" id="ARBA00023351"/>
    </source>
</evidence>
<dbReference type="EC" id="1.3.1.39" evidence="2"/>
<evidence type="ECO:0000256" key="59">
    <source>
        <dbReference type="ARBA" id="ARBA00049414"/>
    </source>
</evidence>
<dbReference type="Pfam" id="PF21089">
    <property type="entry name" value="PKS_DH_N"/>
    <property type="match status" value="1"/>
</dbReference>
<dbReference type="InterPro" id="IPR042104">
    <property type="entry name" value="PKS_dehydratase_sf"/>
</dbReference>
<dbReference type="InterPro" id="IPR020843">
    <property type="entry name" value="ER"/>
</dbReference>
<dbReference type="InterPro" id="IPR014031">
    <property type="entry name" value="Ketoacyl_synth_C"/>
</dbReference>
<dbReference type="Gene3D" id="3.40.50.720">
    <property type="entry name" value="NAD(P)-binding Rossmann-like Domain"/>
    <property type="match status" value="1"/>
</dbReference>
<dbReference type="InterPro" id="IPR029063">
    <property type="entry name" value="SAM-dependent_MTases_sf"/>
</dbReference>
<comment type="catalytic activity">
    <reaction evidence="48">
        <text>(2E)-octenoyl-[ACP] + NADPH + H(+) = octanoyl-[ACP] + NADP(+)</text>
        <dbReference type="Rhea" id="RHEA:41848"/>
        <dbReference type="Rhea" id="RHEA-COMP:9635"/>
        <dbReference type="Rhea" id="RHEA-COMP:9636"/>
        <dbReference type="ChEBI" id="CHEBI:15378"/>
        <dbReference type="ChEBI" id="CHEBI:57783"/>
        <dbReference type="ChEBI" id="CHEBI:58349"/>
        <dbReference type="ChEBI" id="CHEBI:78462"/>
        <dbReference type="ChEBI" id="CHEBI:78463"/>
    </reaction>
    <physiologicalReaction direction="left-to-right" evidence="48">
        <dbReference type="Rhea" id="RHEA:41849"/>
    </physiologicalReaction>
</comment>
<comment type="catalytic activity">
    <reaction evidence="25">
        <text>(3R)-hydroxyhexanoyl-[ACP] = (2E)-hexenoyl-[ACP] + H2O</text>
        <dbReference type="Rhea" id="RHEA:41828"/>
        <dbReference type="Rhea" id="RHEA-COMP:9630"/>
        <dbReference type="Rhea" id="RHEA-COMP:9631"/>
        <dbReference type="ChEBI" id="CHEBI:15377"/>
        <dbReference type="ChEBI" id="CHEBI:78457"/>
        <dbReference type="ChEBI" id="CHEBI:78458"/>
    </reaction>
    <physiologicalReaction direction="left-to-right" evidence="25">
        <dbReference type="Rhea" id="RHEA:41829"/>
    </physiologicalReaction>
</comment>
<dbReference type="Gene3D" id="1.10.1200.10">
    <property type="entry name" value="ACP-like"/>
    <property type="match status" value="1"/>
</dbReference>
<dbReference type="SUPFAM" id="SSF51735">
    <property type="entry name" value="NAD(P)-binding Rossmann-fold domains"/>
    <property type="match status" value="2"/>
</dbReference>
<keyword evidence="17" id="KW-0007">Acetylation</keyword>
<dbReference type="EC" id="1.1.1.100" evidence="5"/>
<keyword evidence="11" id="KW-0808">Transferase</keyword>
<dbReference type="Pfam" id="PF00550">
    <property type="entry name" value="PP-binding"/>
    <property type="match status" value="1"/>
</dbReference>
<evidence type="ECO:0000256" key="21">
    <source>
        <dbReference type="ARBA" id="ARBA00023160"/>
    </source>
</evidence>
<gene>
    <name evidence="69" type="primary">LOC113794834</name>
</gene>
<dbReference type="GO" id="GO:0004312">
    <property type="term" value="F:fatty acid synthase activity"/>
    <property type="evidence" value="ECO:0007669"/>
    <property type="project" value="UniProtKB-EC"/>
</dbReference>
<feature type="region of interest" description="N-terminal hotdog fold" evidence="64">
    <location>
        <begin position="888"/>
        <end position="1020"/>
    </location>
</feature>
<dbReference type="InterPro" id="IPR013968">
    <property type="entry name" value="PKS_KR"/>
</dbReference>
<evidence type="ECO:0000256" key="16">
    <source>
        <dbReference type="ARBA" id="ARBA00022898"/>
    </source>
</evidence>
<evidence type="ECO:0000259" key="67">
    <source>
        <dbReference type="PROSITE" id="PS52019"/>
    </source>
</evidence>
<name>A0A6P6Y652_DERPT</name>
<organism evidence="68 69">
    <name type="scientific">Dermatophagoides pteronyssinus</name>
    <name type="common">European house dust mite</name>
    <dbReference type="NCBI Taxonomy" id="6956"/>
    <lineage>
        <taxon>Eukaryota</taxon>
        <taxon>Metazoa</taxon>
        <taxon>Ecdysozoa</taxon>
        <taxon>Arthropoda</taxon>
        <taxon>Chelicerata</taxon>
        <taxon>Arachnida</taxon>
        <taxon>Acari</taxon>
        <taxon>Acariformes</taxon>
        <taxon>Sarcoptiformes</taxon>
        <taxon>Astigmata</taxon>
        <taxon>Psoroptidia</taxon>
        <taxon>Analgoidea</taxon>
        <taxon>Pyroglyphidae</taxon>
        <taxon>Dermatophagoidinae</taxon>
        <taxon>Dermatophagoides</taxon>
    </lineage>
</organism>
<comment type="catalytic activity">
    <reaction evidence="63">
        <text>octanoyl-[ACP] + malonyl-[ACP] + H(+) = 3-oxodecanoyl-[ACP] + holo-[ACP] + CO2</text>
        <dbReference type="Rhea" id="RHEA:41852"/>
        <dbReference type="Rhea" id="RHEA-COMP:9623"/>
        <dbReference type="Rhea" id="RHEA-COMP:9636"/>
        <dbReference type="Rhea" id="RHEA-COMP:9637"/>
        <dbReference type="Rhea" id="RHEA-COMP:9685"/>
        <dbReference type="ChEBI" id="CHEBI:15378"/>
        <dbReference type="ChEBI" id="CHEBI:16526"/>
        <dbReference type="ChEBI" id="CHEBI:64479"/>
        <dbReference type="ChEBI" id="CHEBI:78449"/>
        <dbReference type="ChEBI" id="CHEBI:78463"/>
        <dbReference type="ChEBI" id="CHEBI:78464"/>
    </reaction>
    <physiologicalReaction direction="left-to-right" evidence="63">
        <dbReference type="Rhea" id="RHEA:41853"/>
    </physiologicalReaction>
</comment>
<dbReference type="InterPro" id="IPR016039">
    <property type="entry name" value="Thiolase-like"/>
</dbReference>
<dbReference type="GO" id="GO:0006633">
    <property type="term" value="P:fatty acid biosynthetic process"/>
    <property type="evidence" value="ECO:0007669"/>
    <property type="project" value="UniProtKB-UniPathway"/>
</dbReference>
<comment type="catalytic activity">
    <reaction evidence="47">
        <text>tetradecanoyl-[ACP] + H2O = tetradecanoate + holo-[ACP] + H(+)</text>
        <dbReference type="Rhea" id="RHEA:30123"/>
        <dbReference type="Rhea" id="RHEA-COMP:9648"/>
        <dbReference type="Rhea" id="RHEA-COMP:9685"/>
        <dbReference type="ChEBI" id="CHEBI:15377"/>
        <dbReference type="ChEBI" id="CHEBI:15378"/>
        <dbReference type="ChEBI" id="CHEBI:30807"/>
        <dbReference type="ChEBI" id="CHEBI:64479"/>
        <dbReference type="ChEBI" id="CHEBI:78477"/>
        <dbReference type="EC" id="3.1.2.14"/>
    </reaction>
    <physiologicalReaction direction="left-to-right" evidence="47">
        <dbReference type="Rhea" id="RHEA:30124"/>
    </physiologicalReaction>
</comment>
<feature type="domain" description="PKS/mFAS DH" evidence="67">
    <location>
        <begin position="888"/>
        <end position="1167"/>
    </location>
</feature>
<evidence type="ECO:0000256" key="46">
    <source>
        <dbReference type="ARBA" id="ARBA00048281"/>
    </source>
</evidence>
<feature type="domain" description="Carrier" evidence="65">
    <location>
        <begin position="2302"/>
        <end position="2379"/>
    </location>
</feature>
<comment type="catalytic activity">
    <reaction evidence="54">
        <text>3-oxotetradecanoyl-[ACP] + NADPH + H(+) = (3R)-hydroxytetradecanoyl-[ACP] + NADP(+)</text>
        <dbReference type="Rhea" id="RHEA:41888"/>
        <dbReference type="Rhea" id="RHEA-COMP:9645"/>
        <dbReference type="Rhea" id="RHEA-COMP:9646"/>
        <dbReference type="ChEBI" id="CHEBI:15378"/>
        <dbReference type="ChEBI" id="CHEBI:57783"/>
        <dbReference type="ChEBI" id="CHEBI:58349"/>
        <dbReference type="ChEBI" id="CHEBI:78473"/>
        <dbReference type="ChEBI" id="CHEBI:78474"/>
    </reaction>
    <physiologicalReaction direction="left-to-right" evidence="54">
        <dbReference type="Rhea" id="RHEA:41889"/>
    </physiologicalReaction>
</comment>
<dbReference type="InterPro" id="IPR020806">
    <property type="entry name" value="PKS_PP-bd"/>
</dbReference>
<evidence type="ECO:0000256" key="63">
    <source>
        <dbReference type="ARBA" id="ARBA00049533"/>
    </source>
</evidence>
<dbReference type="InterPro" id="IPR001227">
    <property type="entry name" value="Ac_transferase_dom_sf"/>
</dbReference>
<dbReference type="Pfam" id="PF13602">
    <property type="entry name" value="ADH_zinc_N_2"/>
    <property type="match status" value="1"/>
</dbReference>
<evidence type="ECO:0000256" key="26">
    <source>
        <dbReference type="ARBA" id="ARBA00023388"/>
    </source>
</evidence>
<dbReference type="OrthoDB" id="6503696at2759"/>
<keyword evidence="13" id="KW-0378">Hydrolase</keyword>
<comment type="catalytic activity">
    <reaction evidence="44">
        <text>acetyl-[ACP] + malonyl-[ACP] + H(+) = 3-oxobutanoyl-[ACP] + holo-[ACP] + CO2</text>
        <dbReference type="Rhea" id="RHEA:41800"/>
        <dbReference type="Rhea" id="RHEA-COMP:9621"/>
        <dbReference type="Rhea" id="RHEA-COMP:9623"/>
        <dbReference type="Rhea" id="RHEA-COMP:9625"/>
        <dbReference type="Rhea" id="RHEA-COMP:9685"/>
        <dbReference type="ChEBI" id="CHEBI:15378"/>
        <dbReference type="ChEBI" id="CHEBI:16526"/>
        <dbReference type="ChEBI" id="CHEBI:64479"/>
        <dbReference type="ChEBI" id="CHEBI:78446"/>
        <dbReference type="ChEBI" id="CHEBI:78449"/>
        <dbReference type="ChEBI" id="CHEBI:78450"/>
    </reaction>
    <physiologicalReaction direction="left-to-right" evidence="44">
        <dbReference type="Rhea" id="RHEA:41801"/>
    </physiologicalReaction>
</comment>
<dbReference type="Gene3D" id="3.40.50.150">
    <property type="entry name" value="Vaccinia Virus protein VP39"/>
    <property type="match status" value="1"/>
</dbReference>
<evidence type="ECO:0000256" key="34">
    <source>
        <dbReference type="ARBA" id="ARBA00047300"/>
    </source>
</evidence>
<keyword evidence="10" id="KW-0597">Phosphoprotein</keyword>
<evidence type="ECO:0000256" key="23">
    <source>
        <dbReference type="ARBA" id="ARBA00023332"/>
    </source>
</evidence>
<comment type="catalytic activity">
    <reaction evidence="28">
        <text>(3R)-hydroxytetradecanoyl-[ACP] = (2E)-tetradecenoyl-[ACP] + H2O</text>
        <dbReference type="Rhea" id="RHEA:41892"/>
        <dbReference type="Rhea" id="RHEA-COMP:9646"/>
        <dbReference type="Rhea" id="RHEA-COMP:9647"/>
        <dbReference type="ChEBI" id="CHEBI:15377"/>
        <dbReference type="ChEBI" id="CHEBI:78474"/>
        <dbReference type="ChEBI" id="CHEBI:78475"/>
    </reaction>
    <physiologicalReaction direction="left-to-right" evidence="28">
        <dbReference type="Rhea" id="RHEA:41893"/>
    </physiologicalReaction>
</comment>
<dbReference type="RefSeq" id="XP_027200780.1">
    <property type="nucleotide sequence ID" value="XM_027344979.1"/>
</dbReference>
<dbReference type="PROSITE" id="PS50075">
    <property type="entry name" value="CARRIER"/>
    <property type="match status" value="1"/>
</dbReference>
<dbReference type="Pfam" id="PF00698">
    <property type="entry name" value="Acyl_transf_1"/>
    <property type="match status" value="1"/>
</dbReference>
<evidence type="ECO:0000259" key="66">
    <source>
        <dbReference type="PROSITE" id="PS52004"/>
    </source>
</evidence>
<dbReference type="EC" id="2.3.1.85" evidence="4"/>
<feature type="active site" description="Proton donor; for dehydratase activity" evidence="64">
    <location>
        <position position="1084"/>
    </location>
</feature>
<comment type="catalytic activity">
    <reaction evidence="55">
        <text>(2E)-octadecenoyl-[ACP] + NADPH + H(+) = octadecanoyl-[ACP] + NADP(+)</text>
        <dbReference type="Rhea" id="RHEA:41928"/>
        <dbReference type="Rhea" id="RHEA-COMP:9655"/>
        <dbReference type="Rhea" id="RHEA-COMP:9656"/>
        <dbReference type="ChEBI" id="CHEBI:15378"/>
        <dbReference type="ChEBI" id="CHEBI:57783"/>
        <dbReference type="ChEBI" id="CHEBI:58349"/>
        <dbReference type="ChEBI" id="CHEBI:78489"/>
        <dbReference type="ChEBI" id="CHEBI:78495"/>
    </reaction>
    <physiologicalReaction direction="left-to-right" evidence="55">
        <dbReference type="Rhea" id="RHEA:41929"/>
    </physiologicalReaction>
</comment>
<dbReference type="SMART" id="SM00827">
    <property type="entry name" value="PKS_AT"/>
    <property type="match status" value="1"/>
</dbReference>